<keyword evidence="3" id="KW-1185">Reference proteome</keyword>
<protein>
    <submittedName>
        <fullName evidence="2">Uncharacterized protein</fullName>
    </submittedName>
</protein>
<dbReference type="RefSeq" id="WP_006779440.1">
    <property type="nucleotide sequence ID" value="NZ_CP040506.1"/>
</dbReference>
<organism evidence="2 3">
    <name type="scientific">Hungatella hathewayi WAL-18680</name>
    <dbReference type="NCBI Taxonomy" id="742737"/>
    <lineage>
        <taxon>Bacteria</taxon>
        <taxon>Bacillati</taxon>
        <taxon>Bacillota</taxon>
        <taxon>Clostridia</taxon>
        <taxon>Lachnospirales</taxon>
        <taxon>Lachnospiraceae</taxon>
        <taxon>Hungatella</taxon>
    </lineage>
</organism>
<name>G5ICZ7_9FIRM</name>
<dbReference type="PATRIC" id="fig|742737.3.peg.1470"/>
<keyword evidence="1" id="KW-0732">Signal</keyword>
<dbReference type="HOGENOM" id="CLU_2130053_0_0_9"/>
<dbReference type="EMBL" id="ADLN01000014">
    <property type="protein sequence ID" value="EHI60647.1"/>
    <property type="molecule type" value="Genomic_DNA"/>
</dbReference>
<reference evidence="2 3" key="1">
    <citation type="submission" date="2011-08" db="EMBL/GenBank/DDBJ databases">
        <title>The Genome Sequence of Clostridium hathewayi WAL-18680.</title>
        <authorList>
            <consortium name="The Broad Institute Genome Sequencing Platform"/>
            <person name="Earl A."/>
            <person name="Ward D."/>
            <person name="Feldgarden M."/>
            <person name="Gevers D."/>
            <person name="Finegold S.M."/>
            <person name="Summanen P.H."/>
            <person name="Molitoris D.R."/>
            <person name="Song M."/>
            <person name="Daigneault M."/>
            <person name="Allen-Vercoe E."/>
            <person name="Young S.K."/>
            <person name="Zeng Q."/>
            <person name="Gargeya S."/>
            <person name="Fitzgerald M."/>
            <person name="Haas B."/>
            <person name="Abouelleil A."/>
            <person name="Alvarado L."/>
            <person name="Arachchi H.M."/>
            <person name="Berlin A."/>
            <person name="Brown A."/>
            <person name="Chapman S.B."/>
            <person name="Chen Z."/>
            <person name="Dunbar C."/>
            <person name="Freedman E."/>
            <person name="Gearin G."/>
            <person name="Gellesch M."/>
            <person name="Goldberg J."/>
            <person name="Griggs A."/>
            <person name="Gujja S."/>
            <person name="Heiman D."/>
            <person name="Howarth C."/>
            <person name="Larson L."/>
            <person name="Lui A."/>
            <person name="MacDonald P.J.P."/>
            <person name="Montmayeur A."/>
            <person name="Murphy C."/>
            <person name="Neiman D."/>
            <person name="Pearson M."/>
            <person name="Priest M."/>
            <person name="Roberts A."/>
            <person name="Saif S."/>
            <person name="Shea T."/>
            <person name="Shenoy N."/>
            <person name="Sisk P."/>
            <person name="Stolte C."/>
            <person name="Sykes S."/>
            <person name="Wortman J."/>
            <person name="Nusbaum C."/>
            <person name="Birren B."/>
        </authorList>
    </citation>
    <scope>NUCLEOTIDE SEQUENCE [LARGE SCALE GENOMIC DNA]</scope>
    <source>
        <strain evidence="2 3">WAL-18680</strain>
    </source>
</reference>
<evidence type="ECO:0000256" key="1">
    <source>
        <dbReference type="SAM" id="SignalP"/>
    </source>
</evidence>
<accession>G5ICZ7</accession>
<dbReference type="AlphaFoldDB" id="G5ICZ7"/>
<sequence length="113" mass="11413">MKKMTTIAIAAMVVSSLAVIPAFAEAVGRVDAGAGDGQTVVVDSAKSAVVDADSVLMVDGQDGDLAQVIFETERADGDMEVTVDGETVILSVSRAPGSEDASLVVKGQDGSVE</sequence>
<evidence type="ECO:0000313" key="2">
    <source>
        <dbReference type="EMBL" id="EHI60647.1"/>
    </source>
</evidence>
<feature type="signal peptide" evidence="1">
    <location>
        <begin position="1"/>
        <end position="24"/>
    </location>
</feature>
<gene>
    <name evidence="2" type="ORF">HMPREF9473_01456</name>
</gene>
<dbReference type="Proteomes" id="UP000005384">
    <property type="component" value="Unassembled WGS sequence"/>
</dbReference>
<evidence type="ECO:0000313" key="3">
    <source>
        <dbReference type="Proteomes" id="UP000005384"/>
    </source>
</evidence>
<feature type="chain" id="PRO_5003478538" evidence="1">
    <location>
        <begin position="25"/>
        <end position="113"/>
    </location>
</feature>
<comment type="caution">
    <text evidence="2">The sequence shown here is derived from an EMBL/GenBank/DDBJ whole genome shotgun (WGS) entry which is preliminary data.</text>
</comment>
<proteinExistence type="predicted"/>